<feature type="compositionally biased region" description="Polar residues" evidence="1">
    <location>
        <begin position="134"/>
        <end position="152"/>
    </location>
</feature>
<gene>
    <name evidence="2" type="ORF">WA026_022319</name>
</gene>
<comment type="caution">
    <text evidence="2">The sequence shown here is derived from an EMBL/GenBank/DDBJ whole genome shotgun (WGS) entry which is preliminary data.</text>
</comment>
<dbReference type="AlphaFoldDB" id="A0AAW1UV79"/>
<dbReference type="Proteomes" id="UP001431783">
    <property type="component" value="Unassembled WGS sequence"/>
</dbReference>
<dbReference type="EMBL" id="JARQZJ010000109">
    <property type="protein sequence ID" value="KAK9887381.1"/>
    <property type="molecule type" value="Genomic_DNA"/>
</dbReference>
<sequence length="152" mass="17133">MNPNFLKSHELAYEISLRLGRKVIDTVERNRKTLRGALSQESANRSFIYLVDVYTFDENFSELELSLKDIAEFIASISRIHRLQVNNDVETSHKQSLLVRLFELESDLADKHFTNDTPACSTPVRYSPNAPGSAVTSPSVPSNTSKKITGFK</sequence>
<accession>A0AAW1UV79</accession>
<feature type="region of interest" description="Disordered" evidence="1">
    <location>
        <begin position="120"/>
        <end position="152"/>
    </location>
</feature>
<protein>
    <submittedName>
        <fullName evidence="2">Uncharacterized protein</fullName>
    </submittedName>
</protein>
<evidence type="ECO:0000313" key="2">
    <source>
        <dbReference type="EMBL" id="KAK9887381.1"/>
    </source>
</evidence>
<evidence type="ECO:0000313" key="3">
    <source>
        <dbReference type="Proteomes" id="UP001431783"/>
    </source>
</evidence>
<evidence type="ECO:0000256" key="1">
    <source>
        <dbReference type="SAM" id="MobiDB-lite"/>
    </source>
</evidence>
<proteinExistence type="predicted"/>
<organism evidence="2 3">
    <name type="scientific">Henosepilachna vigintioctopunctata</name>
    <dbReference type="NCBI Taxonomy" id="420089"/>
    <lineage>
        <taxon>Eukaryota</taxon>
        <taxon>Metazoa</taxon>
        <taxon>Ecdysozoa</taxon>
        <taxon>Arthropoda</taxon>
        <taxon>Hexapoda</taxon>
        <taxon>Insecta</taxon>
        <taxon>Pterygota</taxon>
        <taxon>Neoptera</taxon>
        <taxon>Endopterygota</taxon>
        <taxon>Coleoptera</taxon>
        <taxon>Polyphaga</taxon>
        <taxon>Cucujiformia</taxon>
        <taxon>Coccinelloidea</taxon>
        <taxon>Coccinellidae</taxon>
        <taxon>Epilachninae</taxon>
        <taxon>Epilachnini</taxon>
        <taxon>Henosepilachna</taxon>
    </lineage>
</organism>
<name>A0AAW1UV79_9CUCU</name>
<keyword evidence="3" id="KW-1185">Reference proteome</keyword>
<reference evidence="2 3" key="1">
    <citation type="submission" date="2023-03" db="EMBL/GenBank/DDBJ databases">
        <title>Genome insight into feeding habits of ladybird beetles.</title>
        <authorList>
            <person name="Li H.-S."/>
            <person name="Huang Y.-H."/>
            <person name="Pang H."/>
        </authorList>
    </citation>
    <scope>NUCLEOTIDE SEQUENCE [LARGE SCALE GENOMIC DNA]</scope>
    <source>
        <strain evidence="2">SYSU_2023b</strain>
        <tissue evidence="2">Whole body</tissue>
    </source>
</reference>